<accession>F2KLL3</accession>
<dbReference type="AlphaFoldDB" id="F2KLL3"/>
<sequence>MTRRSVEPRRGYRGQALLPQTLPPQTFVPAGAVLNVQHPPAQPPLQCWRDLSVTDCLASGTNCHTRCIASVTQPIRLSDQLLLKS</sequence>
<evidence type="ECO:0000313" key="2">
    <source>
        <dbReference type="Proteomes" id="UP000006692"/>
    </source>
</evidence>
<gene>
    <name evidence="1" type="ORF">PSEBR_m1560</name>
</gene>
<organism evidence="1 2">
    <name type="scientific">Pseudomonas brassicacearum (strain NFM421)</name>
    <dbReference type="NCBI Taxonomy" id="994484"/>
    <lineage>
        <taxon>Bacteria</taxon>
        <taxon>Pseudomonadati</taxon>
        <taxon>Pseudomonadota</taxon>
        <taxon>Gammaproteobacteria</taxon>
        <taxon>Pseudomonadales</taxon>
        <taxon>Pseudomonadaceae</taxon>
        <taxon>Pseudomonas</taxon>
    </lineage>
</organism>
<protein>
    <submittedName>
        <fullName evidence="1">Uncharacterized protein</fullName>
    </submittedName>
</protein>
<dbReference type="Proteomes" id="UP000006692">
    <property type="component" value="Chromosome"/>
</dbReference>
<evidence type="ECO:0000313" key="1">
    <source>
        <dbReference type="EMBL" id="AEA71406.1"/>
    </source>
</evidence>
<reference evidence="1 2" key="1">
    <citation type="journal article" date="2011" name="J. Bacteriol.">
        <title>Complete genome sequence of a beneficial plant root-associated bacterium, Pseudomonas brassicacearum.</title>
        <authorList>
            <person name="Ortet P."/>
            <person name="Barakat M."/>
            <person name="Lalaouna D."/>
            <person name="Fochesato S."/>
            <person name="Barbe V."/>
            <person name="Vacherie B."/>
            <person name="Santaella C."/>
            <person name="Heulin T."/>
            <person name="Achouak W."/>
        </authorList>
    </citation>
    <scope>NUCLEOTIDE SEQUENCE [LARGE SCALE GENOMIC DNA]</scope>
    <source>
        <strain evidence="1 2">NFM421</strain>
    </source>
</reference>
<name>F2KLL3_PSEBN</name>
<reference key="2">
    <citation type="submission" date="2011-03" db="EMBL/GenBank/DDBJ databases">
        <title>Complete Genome Sequence of a beneficial plant roots-associated bacterium Pseudomonas brassicacearum.</title>
        <authorList>
            <person name="Ortet P."/>
            <person name="Barakat M."/>
            <person name="Lalaouna D."/>
            <person name="Fochesato S."/>
            <person name="Barbe V."/>
            <person name="Santaella C."/>
            <person name="Heulin T."/>
            <person name="Achouak W."/>
        </authorList>
    </citation>
    <scope>NUCLEOTIDE SEQUENCE</scope>
    <source>
        <strain>NFM421</strain>
    </source>
</reference>
<dbReference type="HOGENOM" id="CLU_2510114_0_0_6"/>
<dbReference type="KEGG" id="pba:PSEBR_m1560"/>
<dbReference type="STRING" id="994484.PSEBR_m1560"/>
<proteinExistence type="predicted"/>
<dbReference type="EMBL" id="CP002585">
    <property type="protein sequence ID" value="AEA71406.1"/>
    <property type="molecule type" value="Genomic_DNA"/>
</dbReference>